<dbReference type="EMBL" id="JBJJXI010000108">
    <property type="protein sequence ID" value="KAL3391626.1"/>
    <property type="molecule type" value="Genomic_DNA"/>
</dbReference>
<dbReference type="AlphaFoldDB" id="A0ABD2WFD4"/>
<protein>
    <submittedName>
        <fullName evidence="1">Uncharacterized protein</fullName>
    </submittedName>
</protein>
<proteinExistence type="predicted"/>
<name>A0ABD2WFD4_9HYME</name>
<gene>
    <name evidence="1" type="ORF">TKK_013560</name>
</gene>
<evidence type="ECO:0000313" key="1">
    <source>
        <dbReference type="EMBL" id="KAL3391626.1"/>
    </source>
</evidence>
<sequence>MEALLAKQLKLAGHIANFYTNSTDKVGAENQTESYFVSRLELLESYWEKFTNNHDQLVCYEKEFASHQYFAEDG</sequence>
<reference evidence="1 2" key="1">
    <citation type="journal article" date="2024" name="bioRxiv">
        <title>A reference genome for Trichogramma kaykai: A tiny desert-dwelling parasitoid wasp with competing sex-ratio distorters.</title>
        <authorList>
            <person name="Culotta J."/>
            <person name="Lindsey A.R."/>
        </authorList>
    </citation>
    <scope>NUCLEOTIDE SEQUENCE [LARGE SCALE GENOMIC DNA]</scope>
    <source>
        <strain evidence="1 2">KSX58</strain>
    </source>
</reference>
<organism evidence="1 2">
    <name type="scientific">Trichogramma kaykai</name>
    <dbReference type="NCBI Taxonomy" id="54128"/>
    <lineage>
        <taxon>Eukaryota</taxon>
        <taxon>Metazoa</taxon>
        <taxon>Ecdysozoa</taxon>
        <taxon>Arthropoda</taxon>
        <taxon>Hexapoda</taxon>
        <taxon>Insecta</taxon>
        <taxon>Pterygota</taxon>
        <taxon>Neoptera</taxon>
        <taxon>Endopterygota</taxon>
        <taxon>Hymenoptera</taxon>
        <taxon>Apocrita</taxon>
        <taxon>Proctotrupomorpha</taxon>
        <taxon>Chalcidoidea</taxon>
        <taxon>Trichogrammatidae</taxon>
        <taxon>Trichogramma</taxon>
    </lineage>
</organism>
<comment type="caution">
    <text evidence="1">The sequence shown here is derived from an EMBL/GenBank/DDBJ whole genome shotgun (WGS) entry which is preliminary data.</text>
</comment>
<dbReference type="Proteomes" id="UP001627154">
    <property type="component" value="Unassembled WGS sequence"/>
</dbReference>
<accession>A0ABD2WFD4</accession>
<evidence type="ECO:0000313" key="2">
    <source>
        <dbReference type="Proteomes" id="UP001627154"/>
    </source>
</evidence>
<keyword evidence="2" id="KW-1185">Reference proteome</keyword>